<feature type="compositionally biased region" description="Basic and acidic residues" evidence="1">
    <location>
        <begin position="86"/>
        <end position="100"/>
    </location>
</feature>
<feature type="compositionally biased region" description="Acidic residues" evidence="1">
    <location>
        <begin position="64"/>
        <end position="73"/>
    </location>
</feature>
<comment type="caution">
    <text evidence="3">The sequence shown here is derived from an EMBL/GenBank/DDBJ whole genome shotgun (WGS) entry which is preliminary data.</text>
</comment>
<feature type="region of interest" description="Disordered" evidence="1">
    <location>
        <begin position="85"/>
        <end position="115"/>
    </location>
</feature>
<evidence type="ECO:0000256" key="1">
    <source>
        <dbReference type="SAM" id="MobiDB-lite"/>
    </source>
</evidence>
<protein>
    <recommendedName>
        <fullName evidence="5">DUF4852 domain-containing protein</fullName>
    </recommendedName>
</protein>
<dbReference type="RefSeq" id="WP_127688760.1">
    <property type="nucleotide sequence ID" value="NZ_RZUL01000001.1"/>
</dbReference>
<evidence type="ECO:0008006" key="5">
    <source>
        <dbReference type="Google" id="ProtNLM"/>
    </source>
</evidence>
<gene>
    <name evidence="3" type="ORF">ENE74_00865</name>
</gene>
<feature type="chain" id="PRO_5018998382" description="DUF4852 domain-containing protein" evidence="2">
    <location>
        <begin position="20"/>
        <end position="265"/>
    </location>
</feature>
<reference evidence="3 4" key="1">
    <citation type="submission" date="2019-01" db="EMBL/GenBank/DDBJ databases">
        <authorList>
            <person name="Chen W.-M."/>
        </authorList>
    </citation>
    <scope>NUCLEOTIDE SEQUENCE [LARGE SCALE GENOMIC DNA]</scope>
    <source>
        <strain evidence="3 4">TLA-22</strain>
    </source>
</reference>
<sequence length="265" mass="28612">MMALTRAALGLGMALLLSACLLTPGTFESTLDIRADRSFTFAYKGEVIASDPSDIGKGFKEGGTGDDDAPVTEDEEATLQNIAWQAEKDDGKADDQKAGEDFSDVDPEADDKADAATKRRKIDAIVAALRREKGFRSVNYAGRNKYLIDYVIDGTLDHGFVFPFNVDAEFVFPFIAIELRGDDRVRVKAPGYANGSASRKSGMGSGADDMGKYLDGTFTLTTDADIVSQNQEDGAATVAGKRQIRWTITPLTNEAPMAVVRFPTK</sequence>
<feature type="region of interest" description="Disordered" evidence="1">
    <location>
        <begin position="54"/>
        <end position="73"/>
    </location>
</feature>
<name>A0A437JBH7_9SPHN</name>
<dbReference type="PROSITE" id="PS51257">
    <property type="entry name" value="PROKAR_LIPOPROTEIN"/>
    <property type="match status" value="1"/>
</dbReference>
<proteinExistence type="predicted"/>
<keyword evidence="4" id="KW-1185">Reference proteome</keyword>
<dbReference type="OrthoDB" id="7390084at2"/>
<dbReference type="EMBL" id="RZUL01000001">
    <property type="protein sequence ID" value="RVT43224.1"/>
    <property type="molecule type" value="Genomic_DNA"/>
</dbReference>
<dbReference type="AlphaFoldDB" id="A0A437JBH7"/>
<feature type="signal peptide" evidence="2">
    <location>
        <begin position="1"/>
        <end position="19"/>
    </location>
</feature>
<accession>A0A437JBH7</accession>
<evidence type="ECO:0000313" key="4">
    <source>
        <dbReference type="Proteomes" id="UP000282977"/>
    </source>
</evidence>
<evidence type="ECO:0000313" key="3">
    <source>
        <dbReference type="EMBL" id="RVT43224.1"/>
    </source>
</evidence>
<dbReference type="Proteomes" id="UP000282977">
    <property type="component" value="Unassembled WGS sequence"/>
</dbReference>
<keyword evidence="2" id="KW-0732">Signal</keyword>
<organism evidence="3 4">
    <name type="scientific">Sphingobium algorifonticola</name>
    <dbReference type="NCBI Taxonomy" id="2008318"/>
    <lineage>
        <taxon>Bacteria</taxon>
        <taxon>Pseudomonadati</taxon>
        <taxon>Pseudomonadota</taxon>
        <taxon>Alphaproteobacteria</taxon>
        <taxon>Sphingomonadales</taxon>
        <taxon>Sphingomonadaceae</taxon>
        <taxon>Sphingobium</taxon>
    </lineage>
</organism>
<evidence type="ECO:0000256" key="2">
    <source>
        <dbReference type="SAM" id="SignalP"/>
    </source>
</evidence>